<proteinExistence type="predicted"/>
<evidence type="ECO:0000313" key="1">
    <source>
        <dbReference type="EMBL" id="KAJ8974171.1"/>
    </source>
</evidence>
<sequence length="86" mass="10017">MPSDRGRIRAQELRIAYRCSVVYPYAMHCLHRAYSSKLDGAISEPMFCGQSHRTYVRAIDRPDLEFLFRKTPIVSDAKVVKKKVVW</sequence>
<comment type="caution">
    <text evidence="1">The sequence shown here is derived from an EMBL/GenBank/DDBJ whole genome shotgun (WGS) entry which is preliminary data.</text>
</comment>
<protein>
    <submittedName>
        <fullName evidence="1">Uncharacterized protein</fullName>
    </submittedName>
</protein>
<dbReference type="Proteomes" id="UP001162164">
    <property type="component" value="Unassembled WGS sequence"/>
</dbReference>
<accession>A0ABQ9J843</accession>
<organism evidence="1 2">
    <name type="scientific">Molorchus minor</name>
    <dbReference type="NCBI Taxonomy" id="1323400"/>
    <lineage>
        <taxon>Eukaryota</taxon>
        <taxon>Metazoa</taxon>
        <taxon>Ecdysozoa</taxon>
        <taxon>Arthropoda</taxon>
        <taxon>Hexapoda</taxon>
        <taxon>Insecta</taxon>
        <taxon>Pterygota</taxon>
        <taxon>Neoptera</taxon>
        <taxon>Endopterygota</taxon>
        <taxon>Coleoptera</taxon>
        <taxon>Polyphaga</taxon>
        <taxon>Cucujiformia</taxon>
        <taxon>Chrysomeloidea</taxon>
        <taxon>Cerambycidae</taxon>
        <taxon>Lamiinae</taxon>
        <taxon>Monochamini</taxon>
        <taxon>Molorchus</taxon>
    </lineage>
</organism>
<evidence type="ECO:0000313" key="2">
    <source>
        <dbReference type="Proteomes" id="UP001162164"/>
    </source>
</evidence>
<dbReference type="EMBL" id="JAPWTJ010001039">
    <property type="protein sequence ID" value="KAJ8974171.1"/>
    <property type="molecule type" value="Genomic_DNA"/>
</dbReference>
<gene>
    <name evidence="1" type="ORF">NQ317_004848</name>
</gene>
<name>A0ABQ9J843_9CUCU</name>
<reference evidence="1" key="1">
    <citation type="journal article" date="2023" name="Insect Mol. Biol.">
        <title>Genome sequencing provides insights into the evolution of gene families encoding plant cell wall-degrading enzymes in longhorned beetles.</title>
        <authorList>
            <person name="Shin N.R."/>
            <person name="Okamura Y."/>
            <person name="Kirsch R."/>
            <person name="Pauchet Y."/>
        </authorList>
    </citation>
    <scope>NUCLEOTIDE SEQUENCE</scope>
    <source>
        <strain evidence="1">MMC_N1</strain>
    </source>
</reference>
<keyword evidence="2" id="KW-1185">Reference proteome</keyword>